<dbReference type="EMBL" id="BSXU01004955">
    <property type="protein sequence ID" value="GMG49156.1"/>
    <property type="molecule type" value="Genomic_DNA"/>
</dbReference>
<gene>
    <name evidence="2" type="ORF">Amon01_000707800</name>
</gene>
<accession>A0A9W6Z439</accession>
<evidence type="ECO:0000313" key="2">
    <source>
        <dbReference type="EMBL" id="GMG49156.1"/>
    </source>
</evidence>
<evidence type="ECO:0000256" key="1">
    <source>
        <dbReference type="SAM" id="MobiDB-lite"/>
    </source>
</evidence>
<protein>
    <submittedName>
        <fullName evidence="2">Unnamed protein product</fullName>
    </submittedName>
</protein>
<feature type="region of interest" description="Disordered" evidence="1">
    <location>
        <begin position="106"/>
        <end position="126"/>
    </location>
</feature>
<dbReference type="Proteomes" id="UP001165063">
    <property type="component" value="Unassembled WGS sequence"/>
</dbReference>
<sequence length="440" mass="50642">MTSSTPSFLSQELPTIDEHTACTKAAKEIIEQLATWITKSIPQAKYIPHSDQISNNIHILEQWLCEQRQTPLFETVIYMLENTLPEFIPIGKTHVEVAPMVIDDNEPTTETDATKGNEELPSTGIKSGNKILDGDVQIDQQTLIARSPWNDVPAGSTPLPCLIFKPACKSLFYESLTTNFFNLLHLTLNYGVAAREIINDNDISTIFIHNNPRRTLINLRNARSLHPNLTKYLEFYKVAAGKQGHTISLAVNAFTTIMDDLEIAEKDDPYVNSTVMWLNEFHGLLQKLQPEARSKCLVYVNKSYEMVPNTTFYRFSPKVFLDYFNSELIQSKYNLQNRPITPLLEAEQFGHYKRYTAKELEPMLKRPYTAFWFNATNFDNYKSQVYAEKPPTYSKFWMERFAEEHSDEEIAAAKEIIKKKYAERRNKGKSKKNMTFGTNF</sequence>
<comment type="caution">
    <text evidence="2">The sequence shown here is derived from an EMBL/GenBank/DDBJ whole genome shotgun (WGS) entry which is preliminary data.</text>
</comment>
<keyword evidence="3" id="KW-1185">Reference proteome</keyword>
<dbReference type="AlphaFoldDB" id="A0A9W6Z439"/>
<evidence type="ECO:0000313" key="3">
    <source>
        <dbReference type="Proteomes" id="UP001165063"/>
    </source>
</evidence>
<name>A0A9W6Z439_AMBMO</name>
<reference evidence="2" key="1">
    <citation type="submission" date="2023-04" db="EMBL/GenBank/DDBJ databases">
        <title>Ambrosiozyma monospora NBRC 1965.</title>
        <authorList>
            <person name="Ichikawa N."/>
            <person name="Sato H."/>
            <person name="Tonouchi N."/>
        </authorList>
    </citation>
    <scope>NUCLEOTIDE SEQUENCE</scope>
    <source>
        <strain evidence="2">NBRC 1965</strain>
    </source>
</reference>
<organism evidence="2 3">
    <name type="scientific">Ambrosiozyma monospora</name>
    <name type="common">Yeast</name>
    <name type="synonym">Endomycopsis monosporus</name>
    <dbReference type="NCBI Taxonomy" id="43982"/>
    <lineage>
        <taxon>Eukaryota</taxon>
        <taxon>Fungi</taxon>
        <taxon>Dikarya</taxon>
        <taxon>Ascomycota</taxon>
        <taxon>Saccharomycotina</taxon>
        <taxon>Pichiomycetes</taxon>
        <taxon>Pichiales</taxon>
        <taxon>Pichiaceae</taxon>
        <taxon>Ambrosiozyma</taxon>
    </lineage>
</organism>
<proteinExistence type="predicted"/>